<dbReference type="InterPro" id="IPR009003">
    <property type="entry name" value="Peptidase_S1_PA"/>
</dbReference>
<dbReference type="Gene3D" id="2.30.42.10">
    <property type="match status" value="1"/>
</dbReference>
<feature type="signal peptide" evidence="4">
    <location>
        <begin position="1"/>
        <end position="23"/>
    </location>
</feature>
<dbReference type="PANTHER" id="PTHR45980">
    <property type="match status" value="1"/>
</dbReference>
<dbReference type="SUPFAM" id="SSF50494">
    <property type="entry name" value="Trypsin-like serine proteases"/>
    <property type="match status" value="1"/>
</dbReference>
<keyword evidence="4" id="KW-0732">Signal</keyword>
<organism evidence="6 7">
    <name type="scientific">Taibaiella chishuiensis</name>
    <dbReference type="NCBI Taxonomy" id="1434707"/>
    <lineage>
        <taxon>Bacteria</taxon>
        <taxon>Pseudomonadati</taxon>
        <taxon>Bacteroidota</taxon>
        <taxon>Chitinophagia</taxon>
        <taxon>Chitinophagales</taxon>
        <taxon>Chitinophagaceae</taxon>
        <taxon>Taibaiella</taxon>
    </lineage>
</organism>
<dbReference type="Gene3D" id="2.40.10.10">
    <property type="entry name" value="Trypsin-like serine proteases"/>
    <property type="match status" value="2"/>
</dbReference>
<dbReference type="PANTHER" id="PTHR45980:SF9">
    <property type="entry name" value="PROTEASE DO-LIKE 10, MITOCHONDRIAL-RELATED"/>
    <property type="match status" value="1"/>
</dbReference>
<evidence type="ECO:0000256" key="2">
    <source>
        <dbReference type="ARBA" id="ARBA00022801"/>
    </source>
</evidence>
<dbReference type="InterPro" id="IPR036034">
    <property type="entry name" value="PDZ_sf"/>
</dbReference>
<dbReference type="AlphaFoldDB" id="A0A2P8DDM9"/>
<feature type="chain" id="PRO_5015194328" evidence="4">
    <location>
        <begin position="24"/>
        <end position="480"/>
    </location>
</feature>
<dbReference type="InterPro" id="IPR041517">
    <property type="entry name" value="DEGP_PDZ"/>
</dbReference>
<evidence type="ECO:0000256" key="3">
    <source>
        <dbReference type="ARBA" id="ARBA00022825"/>
    </source>
</evidence>
<evidence type="ECO:0000256" key="4">
    <source>
        <dbReference type="SAM" id="SignalP"/>
    </source>
</evidence>
<comment type="caution">
    <text evidence="6">The sequence shown here is derived from an EMBL/GenBank/DDBJ whole genome shotgun (WGS) entry which is preliminary data.</text>
</comment>
<name>A0A2P8DDM9_9BACT</name>
<dbReference type="EMBL" id="PYGD01000001">
    <property type="protein sequence ID" value="PSK95334.1"/>
    <property type="molecule type" value="Genomic_DNA"/>
</dbReference>
<keyword evidence="2" id="KW-0378">Hydrolase</keyword>
<keyword evidence="7" id="KW-1185">Reference proteome</keyword>
<sequence>MRFYSLCLSFLTFLLCSTLLLPAQDLERSVVKISITKQEYDYSQPWQKSKQSKASGSGCIIEGNRILTCAHVVEYGEFIEVRKAKDNRRYTASVAFLSPEYDLAILTVDDDAFFNKSKPMPIGGLPNIADKVTVLGFPTGGNDLSITSGIVSRIENIEYSYDNYNDLGIQIDAAINPGNSGGPVIMDTALAGVAFQGRSSSQSIGYMVPTTIIKSFLRDIADSTYEGPVPVLLQWQNLENPALRKCYGISDTASGVLINKIHHCSALTGVLQPDDILLSVDSMDIQNDGSVALNANVKTTFETIIKNKSVGDTVSLTILRDGLDTTMKKVLEYSRSKDLLVGKVDLAPKYYIQDGFVFTTPSYYYFQNESYWQYYNPLLSYYYYGKILNTPDVEELVMISSVLPDKSNIGYHDISNKIVARVNTYPIRNFNDLVKIFAHVTDYFVIEDTEGNKYVLDTKDLAQTNAEILRKYGIPQQMRN</sequence>
<dbReference type="Pfam" id="PF13365">
    <property type="entry name" value="Trypsin_2"/>
    <property type="match status" value="1"/>
</dbReference>
<accession>A0A2P8DDM9</accession>
<reference evidence="6 7" key="1">
    <citation type="submission" date="2018-03" db="EMBL/GenBank/DDBJ databases">
        <title>Genomic Encyclopedia of Type Strains, Phase III (KMG-III): the genomes of soil and plant-associated and newly described type strains.</title>
        <authorList>
            <person name="Whitman W."/>
        </authorList>
    </citation>
    <scope>NUCLEOTIDE SEQUENCE [LARGE SCALE GENOMIC DNA]</scope>
    <source>
        <strain evidence="6 7">CGMCC 1.12700</strain>
    </source>
</reference>
<proteinExistence type="predicted"/>
<keyword evidence="3" id="KW-0720">Serine protease</keyword>
<dbReference type="InterPro" id="IPR043504">
    <property type="entry name" value="Peptidase_S1_PA_chymotrypsin"/>
</dbReference>
<evidence type="ECO:0000256" key="1">
    <source>
        <dbReference type="ARBA" id="ARBA00022670"/>
    </source>
</evidence>
<dbReference type="Proteomes" id="UP000240572">
    <property type="component" value="Unassembled WGS sequence"/>
</dbReference>
<protein>
    <submittedName>
        <fullName evidence="6">S1-C subfamily serine protease</fullName>
    </submittedName>
</protein>
<keyword evidence="1 6" id="KW-0645">Protease</keyword>
<feature type="domain" description="Protease Do-like PDZ" evidence="5">
    <location>
        <begin position="344"/>
        <end position="478"/>
    </location>
</feature>
<dbReference type="GO" id="GO:0004252">
    <property type="term" value="F:serine-type endopeptidase activity"/>
    <property type="evidence" value="ECO:0007669"/>
    <property type="project" value="InterPro"/>
</dbReference>
<dbReference type="RefSeq" id="WP_106521995.1">
    <property type="nucleotide sequence ID" value="NZ_PYGD01000001.1"/>
</dbReference>
<dbReference type="InterPro" id="IPR046449">
    <property type="entry name" value="DEGP_PDZ_sf"/>
</dbReference>
<dbReference type="SUPFAM" id="SSF50156">
    <property type="entry name" value="PDZ domain-like"/>
    <property type="match status" value="1"/>
</dbReference>
<dbReference type="InterPro" id="IPR001940">
    <property type="entry name" value="Peptidase_S1C"/>
</dbReference>
<evidence type="ECO:0000313" key="6">
    <source>
        <dbReference type="EMBL" id="PSK95334.1"/>
    </source>
</evidence>
<dbReference type="GO" id="GO:0006508">
    <property type="term" value="P:proteolysis"/>
    <property type="evidence" value="ECO:0007669"/>
    <property type="project" value="UniProtKB-KW"/>
</dbReference>
<evidence type="ECO:0000259" key="5">
    <source>
        <dbReference type="Pfam" id="PF17815"/>
    </source>
</evidence>
<gene>
    <name evidence="6" type="ORF">B0I18_1011502</name>
</gene>
<dbReference type="Pfam" id="PF17815">
    <property type="entry name" value="PDZ_3"/>
    <property type="match status" value="1"/>
</dbReference>
<evidence type="ECO:0000313" key="7">
    <source>
        <dbReference type="Proteomes" id="UP000240572"/>
    </source>
</evidence>
<dbReference type="Gene3D" id="3.20.190.20">
    <property type="match status" value="1"/>
</dbReference>
<dbReference type="PRINTS" id="PR00834">
    <property type="entry name" value="PROTEASES2C"/>
</dbReference>
<dbReference type="OrthoDB" id="9766361at2"/>